<evidence type="ECO:0000256" key="4">
    <source>
        <dbReference type="ARBA" id="ARBA00023136"/>
    </source>
</evidence>
<dbReference type="EMBL" id="JAHMUF010000026">
    <property type="protein sequence ID" value="KAG7191611.1"/>
    <property type="molecule type" value="Genomic_DNA"/>
</dbReference>
<dbReference type="AlphaFoldDB" id="A0A9P7V5N3"/>
<feature type="compositionally biased region" description="Basic and acidic residues" evidence="5">
    <location>
        <begin position="772"/>
        <end position="856"/>
    </location>
</feature>
<keyword evidence="2" id="KW-0812">Transmembrane</keyword>
<organism evidence="7 8">
    <name type="scientific">Scheffersomyces spartinae</name>
    <dbReference type="NCBI Taxonomy" id="45513"/>
    <lineage>
        <taxon>Eukaryota</taxon>
        <taxon>Fungi</taxon>
        <taxon>Dikarya</taxon>
        <taxon>Ascomycota</taxon>
        <taxon>Saccharomycotina</taxon>
        <taxon>Pichiomycetes</taxon>
        <taxon>Debaryomycetaceae</taxon>
        <taxon>Scheffersomyces</taxon>
    </lineage>
</organism>
<feature type="domain" description="LicD/FKTN/FKRP nucleotidyltransferase" evidence="6">
    <location>
        <begin position="405"/>
        <end position="512"/>
    </location>
</feature>
<keyword evidence="4" id="KW-0472">Membrane</keyword>
<name>A0A9P7V5N3_9ASCO</name>
<dbReference type="GeneID" id="66116380"/>
<proteinExistence type="predicted"/>
<keyword evidence="8" id="KW-1185">Reference proteome</keyword>
<protein>
    <recommendedName>
        <fullName evidence="6">LicD/FKTN/FKRP nucleotidyltransferase domain-containing protein</fullName>
    </recommendedName>
</protein>
<evidence type="ECO:0000256" key="5">
    <source>
        <dbReference type="SAM" id="MobiDB-lite"/>
    </source>
</evidence>
<evidence type="ECO:0000259" key="6">
    <source>
        <dbReference type="Pfam" id="PF04991"/>
    </source>
</evidence>
<dbReference type="GO" id="GO:0016020">
    <property type="term" value="C:membrane"/>
    <property type="evidence" value="ECO:0007669"/>
    <property type="project" value="UniProtKB-SubCell"/>
</dbReference>
<comment type="caution">
    <text evidence="7">The sequence shown here is derived from an EMBL/GenBank/DDBJ whole genome shotgun (WGS) entry which is preliminary data.</text>
</comment>
<keyword evidence="3" id="KW-1133">Transmembrane helix</keyword>
<feature type="domain" description="LicD/FKTN/FKRP nucleotidyltransferase" evidence="6">
    <location>
        <begin position="528"/>
        <end position="584"/>
    </location>
</feature>
<gene>
    <name evidence="7" type="ORF">KQ657_003006</name>
</gene>
<dbReference type="Pfam" id="PF04991">
    <property type="entry name" value="LicD"/>
    <property type="match status" value="2"/>
</dbReference>
<reference evidence="7" key="1">
    <citation type="submission" date="2021-03" db="EMBL/GenBank/DDBJ databases">
        <authorList>
            <person name="Palmer J.M."/>
        </authorList>
    </citation>
    <scope>NUCLEOTIDE SEQUENCE</scope>
    <source>
        <strain evidence="7">ARV_011</strain>
    </source>
</reference>
<evidence type="ECO:0000256" key="1">
    <source>
        <dbReference type="ARBA" id="ARBA00004167"/>
    </source>
</evidence>
<dbReference type="RefSeq" id="XP_043047163.1">
    <property type="nucleotide sequence ID" value="XM_043193744.1"/>
</dbReference>
<feature type="region of interest" description="Disordered" evidence="5">
    <location>
        <begin position="762"/>
        <end position="856"/>
    </location>
</feature>
<sequence length="856" mass="101698">MASEHYVEADYEELAKHLLDDESGLVSFEGMDDFYTNNNRLTTSKWFELKVQSLLQLKIRTDLDDNLWSLQTYPLADTRIEIPEYYFEPERRYSRPPIQPFDPRFTLGIYIHHIQQQLDRDPHGIVKLPFHWYDWLDMSVLNKYLLSIPGERPDCSMFDSRVAEEEHERKKYKKDHNGKDEWDKSKHRYSAKNTWEFCVDSRNGSLIDDGFNEFKLPFGITRQTGKATEPLRQILGKAHLFSHGLIPNRIFFMTKTGYYSVTIEGKKKLLESGMVDDYLRYNEGYIDTLEGFQKLLKLHPPKEDEVLNNYTLTIPPERFEFNTKEIIHDLDHKYLKTKDEHDYALALHWGTSFGTSPPKHFNEASMVHTTLGDHYDWRFFTAIRYHDPEQTLNLHRLIRVWLSFTRKIGVATWIAHGSLLSWYWNGMAFPWDNDIDVQMPIMDLHKLSLHFNNSIVVEDLEEGYGRYYLDCGAFIGLRVQGNSNNNIDARFIDVDTGLYIDITGLAVSDTKRPERYNKMPLPDTWTDEDKNNNYKVNKQLQLYNCRNNHFSSLDDISPMIKTYVEGEVAYIPRNYTSMLSQEYKHGMDKTIYSHFIYIPSLRMWIPERDIKKYLASPKLWVKFYSQNKDYVSGNTNHTEYDQLVESFQKLKVDERVREEDLDKIEDLTAKNYLEFIHEEDLFLRFFSLRKFTRFHDIEMAKLEKNNSAYELYGDKLSYAFAPILHEPTQYQHRKEYTRFNEEVERYGQLVEEYKYNSKYAVSGPTQRVSTPQDKKAEEEKKKAEEEKKKAEEEKKKAEEEKKKAEEEKKKAEEEKKKAEEERKAEEEKKADAEHKAEEQLKAQEDRKAEEQRKVDE</sequence>
<dbReference type="PANTHER" id="PTHR15407:SF28">
    <property type="entry name" value="RIBITOL-5-PHOSPHATE TRANSFERASE FKTN"/>
    <property type="match status" value="1"/>
</dbReference>
<dbReference type="OrthoDB" id="444255at2759"/>
<comment type="subcellular location">
    <subcellularLocation>
        <location evidence="1">Membrane</location>
        <topology evidence="1">Single-pass membrane protein</topology>
    </subcellularLocation>
</comment>
<dbReference type="InterPro" id="IPR007074">
    <property type="entry name" value="LicD/FKTN/FKRP_NTP_transf"/>
</dbReference>
<dbReference type="GO" id="GO:0009100">
    <property type="term" value="P:glycoprotein metabolic process"/>
    <property type="evidence" value="ECO:0007669"/>
    <property type="project" value="UniProtKB-ARBA"/>
</dbReference>
<dbReference type="PANTHER" id="PTHR15407">
    <property type="entry name" value="FUKUTIN-RELATED"/>
    <property type="match status" value="1"/>
</dbReference>
<evidence type="ECO:0000313" key="8">
    <source>
        <dbReference type="Proteomes" id="UP000790833"/>
    </source>
</evidence>
<dbReference type="InterPro" id="IPR009644">
    <property type="entry name" value="FKTN/MNN4/W02B3.4-1"/>
</dbReference>
<dbReference type="Proteomes" id="UP000790833">
    <property type="component" value="Unassembled WGS sequence"/>
</dbReference>
<evidence type="ECO:0000256" key="2">
    <source>
        <dbReference type="ARBA" id="ARBA00022692"/>
    </source>
</evidence>
<evidence type="ECO:0000313" key="7">
    <source>
        <dbReference type="EMBL" id="KAG7191611.1"/>
    </source>
</evidence>
<evidence type="ECO:0000256" key="3">
    <source>
        <dbReference type="ARBA" id="ARBA00022989"/>
    </source>
</evidence>
<accession>A0A9P7V5N3</accession>